<organism evidence="1 2">
    <name type="scientific">Crocosphaera chwakensis CCY0110</name>
    <dbReference type="NCBI Taxonomy" id="391612"/>
    <lineage>
        <taxon>Bacteria</taxon>
        <taxon>Bacillati</taxon>
        <taxon>Cyanobacteriota</taxon>
        <taxon>Cyanophyceae</taxon>
        <taxon>Oscillatoriophycideae</taxon>
        <taxon>Chroococcales</taxon>
        <taxon>Aphanothecaceae</taxon>
        <taxon>Crocosphaera</taxon>
        <taxon>Crocosphaera chwakensis</taxon>
    </lineage>
</organism>
<protein>
    <submittedName>
        <fullName evidence="1">Uncharacterized protein</fullName>
    </submittedName>
</protein>
<dbReference type="EMBL" id="AAXW01000002">
    <property type="protein sequence ID" value="EAZ93558.1"/>
    <property type="molecule type" value="Genomic_DNA"/>
</dbReference>
<comment type="caution">
    <text evidence="1">The sequence shown here is derived from an EMBL/GenBank/DDBJ whole genome shotgun (WGS) entry which is preliminary data.</text>
</comment>
<accession>A3IIC6</accession>
<name>A3IIC6_9CHRO</name>
<gene>
    <name evidence="1" type="ORF">CY0110_17222</name>
</gene>
<sequence>MTVLKLNYFLFVILQKDLVIPKLVA</sequence>
<evidence type="ECO:0000313" key="1">
    <source>
        <dbReference type="EMBL" id="EAZ93558.1"/>
    </source>
</evidence>
<dbReference type="Proteomes" id="UP000003781">
    <property type="component" value="Unassembled WGS sequence"/>
</dbReference>
<keyword evidence="2" id="KW-1185">Reference proteome</keyword>
<proteinExistence type="predicted"/>
<reference evidence="1 2" key="1">
    <citation type="submission" date="2007-03" db="EMBL/GenBank/DDBJ databases">
        <authorList>
            <person name="Stal L."/>
            <person name="Ferriera S."/>
            <person name="Johnson J."/>
            <person name="Kravitz S."/>
            <person name="Beeson K."/>
            <person name="Sutton G."/>
            <person name="Rogers Y.-H."/>
            <person name="Friedman R."/>
            <person name="Frazier M."/>
            <person name="Venter J.C."/>
        </authorList>
    </citation>
    <scope>NUCLEOTIDE SEQUENCE [LARGE SCALE GENOMIC DNA]</scope>
    <source>
        <strain evidence="1 2">CCY0110</strain>
    </source>
</reference>
<dbReference type="AlphaFoldDB" id="A3IIC6"/>
<evidence type="ECO:0000313" key="2">
    <source>
        <dbReference type="Proteomes" id="UP000003781"/>
    </source>
</evidence>